<protein>
    <submittedName>
        <fullName evidence="1">Uncharacterized protein</fullName>
    </submittedName>
</protein>
<dbReference type="AlphaFoldDB" id="A0A2U1LCS3"/>
<dbReference type="Proteomes" id="UP000245207">
    <property type="component" value="Unassembled WGS sequence"/>
</dbReference>
<proteinExistence type="predicted"/>
<name>A0A2U1LCS3_ARTAN</name>
<evidence type="ECO:0000313" key="1">
    <source>
        <dbReference type="EMBL" id="PWA46781.1"/>
    </source>
</evidence>
<organism evidence="1 2">
    <name type="scientific">Artemisia annua</name>
    <name type="common">Sweet wormwood</name>
    <dbReference type="NCBI Taxonomy" id="35608"/>
    <lineage>
        <taxon>Eukaryota</taxon>
        <taxon>Viridiplantae</taxon>
        <taxon>Streptophyta</taxon>
        <taxon>Embryophyta</taxon>
        <taxon>Tracheophyta</taxon>
        <taxon>Spermatophyta</taxon>
        <taxon>Magnoliopsida</taxon>
        <taxon>eudicotyledons</taxon>
        <taxon>Gunneridae</taxon>
        <taxon>Pentapetalae</taxon>
        <taxon>asterids</taxon>
        <taxon>campanulids</taxon>
        <taxon>Asterales</taxon>
        <taxon>Asteraceae</taxon>
        <taxon>Asteroideae</taxon>
        <taxon>Anthemideae</taxon>
        <taxon>Artemisiinae</taxon>
        <taxon>Artemisia</taxon>
    </lineage>
</organism>
<reference evidence="1 2" key="1">
    <citation type="journal article" date="2018" name="Mol. Plant">
        <title>The genome of Artemisia annua provides insight into the evolution of Asteraceae family and artemisinin biosynthesis.</title>
        <authorList>
            <person name="Shen Q."/>
            <person name="Zhang L."/>
            <person name="Liao Z."/>
            <person name="Wang S."/>
            <person name="Yan T."/>
            <person name="Shi P."/>
            <person name="Liu M."/>
            <person name="Fu X."/>
            <person name="Pan Q."/>
            <person name="Wang Y."/>
            <person name="Lv Z."/>
            <person name="Lu X."/>
            <person name="Zhang F."/>
            <person name="Jiang W."/>
            <person name="Ma Y."/>
            <person name="Chen M."/>
            <person name="Hao X."/>
            <person name="Li L."/>
            <person name="Tang Y."/>
            <person name="Lv G."/>
            <person name="Zhou Y."/>
            <person name="Sun X."/>
            <person name="Brodelius P.E."/>
            <person name="Rose J.K.C."/>
            <person name="Tang K."/>
        </authorList>
    </citation>
    <scope>NUCLEOTIDE SEQUENCE [LARGE SCALE GENOMIC DNA]</scope>
    <source>
        <strain evidence="2">cv. Huhao1</strain>
        <tissue evidence="1">Leaf</tissue>
    </source>
</reference>
<dbReference type="EMBL" id="PKPP01010109">
    <property type="protein sequence ID" value="PWA46781.1"/>
    <property type="molecule type" value="Genomic_DNA"/>
</dbReference>
<keyword evidence="2" id="KW-1185">Reference proteome</keyword>
<comment type="caution">
    <text evidence="1">The sequence shown here is derived from an EMBL/GenBank/DDBJ whole genome shotgun (WGS) entry which is preliminary data.</text>
</comment>
<accession>A0A2U1LCS3</accession>
<gene>
    <name evidence="1" type="ORF">CTI12_AA508730</name>
</gene>
<sequence length="80" mass="9272">MSLRMDHHSENPTWTNHVNAYGKWKEFAEDCNFDYDKMLRFKYIQTIEGDNGDEDSVPRGSSCPAAVFGELWGPQEKSQK</sequence>
<evidence type="ECO:0000313" key="2">
    <source>
        <dbReference type="Proteomes" id="UP000245207"/>
    </source>
</evidence>